<evidence type="ECO:0000259" key="2">
    <source>
        <dbReference type="Pfam" id="PF12697"/>
    </source>
</evidence>
<organism evidence="3 4">
    <name type="scientific">Paraburkholderia phenazinium</name>
    <dbReference type="NCBI Taxonomy" id="60549"/>
    <lineage>
        <taxon>Bacteria</taxon>
        <taxon>Pseudomonadati</taxon>
        <taxon>Pseudomonadota</taxon>
        <taxon>Betaproteobacteria</taxon>
        <taxon>Burkholderiales</taxon>
        <taxon>Burkholderiaceae</taxon>
        <taxon>Paraburkholderia</taxon>
    </lineage>
</organism>
<dbReference type="Pfam" id="PF12697">
    <property type="entry name" value="Abhydrolase_6"/>
    <property type="match status" value="1"/>
</dbReference>
<reference evidence="3 4" key="1">
    <citation type="submission" date="2016-10" db="EMBL/GenBank/DDBJ databases">
        <authorList>
            <person name="de Groot N.N."/>
        </authorList>
    </citation>
    <scope>NUCLEOTIDE SEQUENCE [LARGE SCALE GENOMIC DNA]</scope>
    <source>
        <strain evidence="3 4">LMG 2247</strain>
    </source>
</reference>
<dbReference type="SUPFAM" id="SSF53474">
    <property type="entry name" value="alpha/beta-Hydrolases"/>
    <property type="match status" value="1"/>
</dbReference>
<dbReference type="PANTHER" id="PTHR43689:SF8">
    <property type="entry name" value="ALPHA_BETA-HYDROLASES SUPERFAMILY PROTEIN"/>
    <property type="match status" value="1"/>
</dbReference>
<sequence length="207" mass="21811">MSLSTQTKLLFLPGASGNAAFWHPVADRLEHSGDRVHYGWPGFGPTPADPTVNGMDDLVARVVADIDGPTALIAQSMGGVVAIRAALEKPSLVTHLVLSVTSGGLDVAGMGGVDWREALHAGAPALPRWFADYHEDLTGQLPKIEVPVLLLWGDADPISPVAVAERLAQLLPRAELHVIPGGDHNLANTCATQVAPLIDLHLRKSGE</sequence>
<dbReference type="InterPro" id="IPR000073">
    <property type="entry name" value="AB_hydrolase_1"/>
</dbReference>
<evidence type="ECO:0000259" key="1">
    <source>
        <dbReference type="Pfam" id="PF08386"/>
    </source>
</evidence>
<protein>
    <submittedName>
        <fullName evidence="3">Lysophospholipase, alpha-beta hydrolase superfamily</fullName>
    </submittedName>
</protein>
<evidence type="ECO:0000313" key="4">
    <source>
        <dbReference type="Proteomes" id="UP000199706"/>
    </source>
</evidence>
<dbReference type="Proteomes" id="UP000199706">
    <property type="component" value="Unassembled WGS sequence"/>
</dbReference>
<dbReference type="InterPro" id="IPR013595">
    <property type="entry name" value="Pept_S33_TAP-like_C"/>
</dbReference>
<dbReference type="GO" id="GO:0016787">
    <property type="term" value="F:hydrolase activity"/>
    <property type="evidence" value="ECO:0007669"/>
    <property type="project" value="UniProtKB-KW"/>
</dbReference>
<feature type="domain" description="AB hydrolase-1" evidence="2">
    <location>
        <begin position="9"/>
        <end position="131"/>
    </location>
</feature>
<dbReference type="PANTHER" id="PTHR43689">
    <property type="entry name" value="HYDROLASE"/>
    <property type="match status" value="1"/>
</dbReference>
<gene>
    <name evidence="3" type="ORF">SAMN05216466_105242</name>
</gene>
<evidence type="ECO:0000313" key="3">
    <source>
        <dbReference type="EMBL" id="SDG80498.1"/>
    </source>
</evidence>
<name>A0A1G7X8I0_9BURK</name>
<dbReference type="AlphaFoldDB" id="A0A1G7X8I0"/>
<accession>A0A1G7X8I0</accession>
<feature type="domain" description="Peptidase S33 tripeptidyl aminopeptidase-like C-terminal" evidence="1">
    <location>
        <begin position="141"/>
        <end position="193"/>
    </location>
</feature>
<dbReference type="InterPro" id="IPR029058">
    <property type="entry name" value="AB_hydrolase_fold"/>
</dbReference>
<keyword evidence="3" id="KW-0378">Hydrolase</keyword>
<dbReference type="Gene3D" id="3.40.50.1820">
    <property type="entry name" value="alpha/beta hydrolase"/>
    <property type="match status" value="2"/>
</dbReference>
<dbReference type="Pfam" id="PF08386">
    <property type="entry name" value="Abhydrolase_4"/>
    <property type="match status" value="1"/>
</dbReference>
<dbReference type="RefSeq" id="WP_208449332.1">
    <property type="nucleotide sequence ID" value="NZ_CADERL010000001.1"/>
</dbReference>
<proteinExistence type="predicted"/>
<dbReference type="EMBL" id="FNCJ01000005">
    <property type="protein sequence ID" value="SDG80498.1"/>
    <property type="molecule type" value="Genomic_DNA"/>
</dbReference>